<dbReference type="CDD" id="cd04186">
    <property type="entry name" value="GT_2_like_c"/>
    <property type="match status" value="1"/>
</dbReference>
<sequence length="276" mass="29958">MKIAAIIVSYNSARELPQSLGCLGALPVDHVVVVDNSSTDDSVEVAKSFGYPVVSLPNVGFGKAINAAAETLPGADAYFLLNPDCHINPESFAHLVEALRADPKLGVVAPLMRYPDGRFGISAGPEPSIAKEWLAALKVDHLVPRRLKQYLARATPLRKKFQMLEYLDVEPTGEVRETAWVSGFCMLVRGEAFRSIGGFDPSFFLYFEDVDLCTQLRAGGWGVASVGTSVAEHKESTSTGAVGKNPLYRSGMYVYFAKHGTRGQRLLASALRRLPI</sequence>
<dbReference type="RefSeq" id="WP_157747202.1">
    <property type="nucleotide sequence ID" value="NZ_JBFAAC010000006.1"/>
</dbReference>
<reference evidence="2 3" key="1">
    <citation type="submission" date="2016-06" db="EMBL/GenBank/DDBJ databases">
        <authorList>
            <person name="Kjaerup R.B."/>
            <person name="Dalgaard T.S."/>
            <person name="Juul-Madsen H.R."/>
        </authorList>
    </citation>
    <scope>NUCLEOTIDE SEQUENCE [LARGE SCALE GENOMIC DNA]</scope>
    <source>
        <strain evidence="2 3">DSM 43913</strain>
    </source>
</reference>
<feature type="domain" description="Glycosyltransferase 2-like" evidence="1">
    <location>
        <begin position="6"/>
        <end position="123"/>
    </location>
</feature>
<dbReference type="InterPro" id="IPR029044">
    <property type="entry name" value="Nucleotide-diphossugar_trans"/>
</dbReference>
<dbReference type="Pfam" id="PF00535">
    <property type="entry name" value="Glycos_transf_2"/>
    <property type="match status" value="1"/>
</dbReference>
<name>A0A1C5GG65_MICEH</name>
<dbReference type="InterPro" id="IPR001173">
    <property type="entry name" value="Glyco_trans_2-like"/>
</dbReference>
<dbReference type="SUPFAM" id="SSF53448">
    <property type="entry name" value="Nucleotide-diphospho-sugar transferases"/>
    <property type="match status" value="1"/>
</dbReference>
<gene>
    <name evidence="2" type="ORF">GA0070610_4442</name>
</gene>
<keyword evidence="2" id="KW-0808">Transferase</keyword>
<protein>
    <submittedName>
        <fullName evidence="2">N-acetylglucosaminyl-diphospho-decaprenol L-rhamnosyltransferase</fullName>
    </submittedName>
</protein>
<dbReference type="EMBL" id="LT607733">
    <property type="protein sequence ID" value="SCG18106.1"/>
    <property type="molecule type" value="Genomic_DNA"/>
</dbReference>
<dbReference type="GO" id="GO:0016740">
    <property type="term" value="F:transferase activity"/>
    <property type="evidence" value="ECO:0007669"/>
    <property type="project" value="UniProtKB-KW"/>
</dbReference>
<proteinExistence type="predicted"/>
<keyword evidence="3" id="KW-1185">Reference proteome</keyword>
<evidence type="ECO:0000313" key="2">
    <source>
        <dbReference type="EMBL" id="SCG18106.1"/>
    </source>
</evidence>
<accession>A0A1C5GG65</accession>
<organism evidence="2 3">
    <name type="scientific">Micromonospora echinofusca</name>
    <dbReference type="NCBI Taxonomy" id="47858"/>
    <lineage>
        <taxon>Bacteria</taxon>
        <taxon>Bacillati</taxon>
        <taxon>Actinomycetota</taxon>
        <taxon>Actinomycetes</taxon>
        <taxon>Micromonosporales</taxon>
        <taxon>Micromonosporaceae</taxon>
        <taxon>Micromonospora</taxon>
    </lineage>
</organism>
<dbReference type="PANTHER" id="PTHR43179:SF7">
    <property type="entry name" value="RHAMNOSYLTRANSFERASE WBBL"/>
    <property type="match status" value="1"/>
</dbReference>
<evidence type="ECO:0000259" key="1">
    <source>
        <dbReference type="Pfam" id="PF00535"/>
    </source>
</evidence>
<dbReference type="Gene3D" id="3.90.550.10">
    <property type="entry name" value="Spore Coat Polysaccharide Biosynthesis Protein SpsA, Chain A"/>
    <property type="match status" value="1"/>
</dbReference>
<dbReference type="GeneID" id="95804140"/>
<dbReference type="AlphaFoldDB" id="A0A1C5GG65"/>
<dbReference type="PANTHER" id="PTHR43179">
    <property type="entry name" value="RHAMNOSYLTRANSFERASE WBBL"/>
    <property type="match status" value="1"/>
</dbReference>
<dbReference type="Proteomes" id="UP000198251">
    <property type="component" value="Chromosome I"/>
</dbReference>
<evidence type="ECO:0000313" key="3">
    <source>
        <dbReference type="Proteomes" id="UP000198251"/>
    </source>
</evidence>